<evidence type="ECO:0000313" key="5">
    <source>
        <dbReference type="EMBL" id="ANN18119.1"/>
    </source>
</evidence>
<dbReference type="InterPro" id="IPR029058">
    <property type="entry name" value="AB_hydrolase_fold"/>
</dbReference>
<dbReference type="RefSeq" id="WP_044852032.1">
    <property type="nucleotide sequence ID" value="NZ_CP016174.1"/>
</dbReference>
<dbReference type="PANTHER" id="PTHR43265">
    <property type="entry name" value="ESTERASE ESTD"/>
    <property type="match status" value="1"/>
</dbReference>
<feature type="transmembrane region" description="Helical" evidence="2">
    <location>
        <begin position="359"/>
        <end position="380"/>
    </location>
</feature>
<keyword evidence="1 5" id="KW-0378">Hydrolase</keyword>
<dbReference type="Gene3D" id="3.40.50.1820">
    <property type="entry name" value="alpha/beta hydrolase"/>
    <property type="match status" value="1"/>
</dbReference>
<evidence type="ECO:0000259" key="4">
    <source>
        <dbReference type="Pfam" id="PF00326"/>
    </source>
</evidence>
<evidence type="ECO:0000313" key="6">
    <source>
        <dbReference type="Proteomes" id="UP000093695"/>
    </source>
</evidence>
<keyword evidence="2" id="KW-0812">Transmembrane</keyword>
<evidence type="ECO:0000256" key="2">
    <source>
        <dbReference type="SAM" id="Phobius"/>
    </source>
</evidence>
<dbReference type="Proteomes" id="UP000093695">
    <property type="component" value="Chromosome"/>
</dbReference>
<dbReference type="Pfam" id="PF00326">
    <property type="entry name" value="Peptidase_S9"/>
    <property type="match status" value="1"/>
</dbReference>
<dbReference type="PANTHER" id="PTHR43265:SF1">
    <property type="entry name" value="ESTERASE ESTD"/>
    <property type="match status" value="1"/>
</dbReference>
<dbReference type="STRING" id="31958.SD37_22380"/>
<accession>A0A193C127</accession>
<feature type="chain" id="PRO_5038545054" evidence="3">
    <location>
        <begin position="27"/>
        <end position="454"/>
    </location>
</feature>
<feature type="transmembrane region" description="Helical" evidence="2">
    <location>
        <begin position="434"/>
        <end position="452"/>
    </location>
</feature>
<keyword evidence="2" id="KW-0472">Membrane</keyword>
<reference evidence="5 6" key="1">
    <citation type="journal article" date="2015" name="Genome Announc.">
        <title>Draft Genome Sequence of Norvancomycin-Producing Strain Amycolatopsis orientalis CPCC200066.</title>
        <authorList>
            <person name="Lei X."/>
            <person name="Yuan F."/>
            <person name="Shi Y."/>
            <person name="Li X."/>
            <person name="Wang L."/>
            <person name="Hong B."/>
        </authorList>
    </citation>
    <scope>NUCLEOTIDE SEQUENCE [LARGE SCALE GENOMIC DNA]</scope>
    <source>
        <strain evidence="5 6">B-37</strain>
    </source>
</reference>
<dbReference type="GO" id="GO:0006508">
    <property type="term" value="P:proteolysis"/>
    <property type="evidence" value="ECO:0007669"/>
    <property type="project" value="InterPro"/>
</dbReference>
<feature type="transmembrane region" description="Helical" evidence="2">
    <location>
        <begin position="400"/>
        <end position="422"/>
    </location>
</feature>
<protein>
    <submittedName>
        <fullName evidence="5">Alpha/beta hydrolase</fullName>
    </submittedName>
</protein>
<name>A0A193C127_AMYOR</name>
<dbReference type="PROSITE" id="PS00708">
    <property type="entry name" value="PRO_ENDOPEP_SER"/>
    <property type="match status" value="1"/>
</dbReference>
<keyword evidence="3" id="KW-0732">Signal</keyword>
<dbReference type="InterPro" id="IPR053145">
    <property type="entry name" value="AB_hydrolase_Est10"/>
</dbReference>
<dbReference type="GO" id="GO:0052689">
    <property type="term" value="F:carboxylic ester hydrolase activity"/>
    <property type="evidence" value="ECO:0007669"/>
    <property type="project" value="TreeGrafter"/>
</dbReference>
<keyword evidence="2" id="KW-1133">Transmembrane helix</keyword>
<evidence type="ECO:0000256" key="1">
    <source>
        <dbReference type="ARBA" id="ARBA00022801"/>
    </source>
</evidence>
<proteinExistence type="predicted"/>
<dbReference type="GO" id="GO:0004252">
    <property type="term" value="F:serine-type endopeptidase activity"/>
    <property type="evidence" value="ECO:0007669"/>
    <property type="project" value="InterPro"/>
</dbReference>
<dbReference type="InterPro" id="IPR001375">
    <property type="entry name" value="Peptidase_S9_cat"/>
</dbReference>
<gene>
    <name evidence="5" type="ORF">SD37_22380</name>
</gene>
<sequence>MLLWKRTGAIGAAIAAVMAVSSPIPAAASAGDVSFTSHGVTLHGTVVAPEGGGAAPGIVMVHGSGEHDRDDYRAEAEAFAKAGIATLIYDKRTAGYSLFERDYSVLADDALAAVQALRSRPGVDPARVGVWGLSEGGWVAPLAASKSEDVAFVVTIGANGVSPDRQQSWAFETYLRRGGVTGSMVDMVSSTNMRTLAGAGVFPEAGYDPVPVLEKVRQPVLGMWGELDRLTPPGEAVRIFRETLERTGNRQYTLKVFPQAQHALRPTTDGFDKLDGFAPGYLDLVGTWVNGLKDGPVRPSADPPPVQASQSAALAPLAWYETPWSQIAVWALALLAFAAYPVTALFRRRRGGTVPLAKPACWLASTGLLATVGFLVYYVVLTTGAAMAPGPVLLGRTLPWLALQLIAVGVVAAGVVTAVSWWRAKGGGGIRVGLLLAGAVLFIPWAVHWGLLVP</sequence>
<dbReference type="AlphaFoldDB" id="A0A193C127"/>
<feature type="signal peptide" evidence="3">
    <location>
        <begin position="1"/>
        <end position="26"/>
    </location>
</feature>
<dbReference type="SUPFAM" id="SSF53474">
    <property type="entry name" value="alpha/beta-Hydrolases"/>
    <property type="match status" value="1"/>
</dbReference>
<evidence type="ECO:0000256" key="3">
    <source>
        <dbReference type="SAM" id="SignalP"/>
    </source>
</evidence>
<feature type="transmembrane region" description="Helical" evidence="2">
    <location>
        <begin position="327"/>
        <end position="347"/>
    </location>
</feature>
<organism evidence="5 6">
    <name type="scientific">Amycolatopsis orientalis</name>
    <name type="common">Nocardia orientalis</name>
    <dbReference type="NCBI Taxonomy" id="31958"/>
    <lineage>
        <taxon>Bacteria</taxon>
        <taxon>Bacillati</taxon>
        <taxon>Actinomycetota</taxon>
        <taxon>Actinomycetes</taxon>
        <taxon>Pseudonocardiales</taxon>
        <taxon>Pseudonocardiaceae</taxon>
        <taxon>Amycolatopsis</taxon>
    </lineage>
</organism>
<dbReference type="KEGG" id="aori:SD37_22380"/>
<feature type="domain" description="Peptidase S9 prolyl oligopeptidase catalytic" evidence="4">
    <location>
        <begin position="106"/>
        <end position="266"/>
    </location>
</feature>
<dbReference type="eggNOG" id="COG1073">
    <property type="taxonomic scope" value="Bacteria"/>
</dbReference>
<dbReference type="EMBL" id="CP016174">
    <property type="protein sequence ID" value="ANN18119.1"/>
    <property type="molecule type" value="Genomic_DNA"/>
</dbReference>
<keyword evidence="6" id="KW-1185">Reference proteome</keyword>
<dbReference type="InterPro" id="IPR002471">
    <property type="entry name" value="Pept_S9_AS"/>
</dbReference>